<organism evidence="1 2">
    <name type="scientific">Colletotrichum godetiae</name>
    <dbReference type="NCBI Taxonomy" id="1209918"/>
    <lineage>
        <taxon>Eukaryota</taxon>
        <taxon>Fungi</taxon>
        <taxon>Dikarya</taxon>
        <taxon>Ascomycota</taxon>
        <taxon>Pezizomycotina</taxon>
        <taxon>Sordariomycetes</taxon>
        <taxon>Hypocreomycetidae</taxon>
        <taxon>Glomerellales</taxon>
        <taxon>Glomerellaceae</taxon>
        <taxon>Colletotrichum</taxon>
        <taxon>Colletotrichum acutatum species complex</taxon>
    </lineage>
</organism>
<dbReference type="RefSeq" id="XP_060421740.1">
    <property type="nucleotide sequence ID" value="XM_060567895.1"/>
</dbReference>
<protein>
    <submittedName>
        <fullName evidence="1">Uncharacterized protein</fullName>
    </submittedName>
</protein>
<evidence type="ECO:0000313" key="1">
    <source>
        <dbReference type="EMBL" id="KAK1656976.1"/>
    </source>
</evidence>
<proteinExistence type="predicted"/>
<comment type="caution">
    <text evidence="1">The sequence shown here is derived from an EMBL/GenBank/DDBJ whole genome shotgun (WGS) entry which is preliminary data.</text>
</comment>
<dbReference type="GeneID" id="85452421"/>
<dbReference type="AlphaFoldDB" id="A0AAJ0A5P5"/>
<evidence type="ECO:0000313" key="2">
    <source>
        <dbReference type="Proteomes" id="UP001224890"/>
    </source>
</evidence>
<dbReference type="EMBL" id="JAHMHR010000110">
    <property type="protein sequence ID" value="KAK1656976.1"/>
    <property type="molecule type" value="Genomic_DNA"/>
</dbReference>
<keyword evidence="2" id="KW-1185">Reference proteome</keyword>
<gene>
    <name evidence="1" type="ORF">BDP55DRAFT_53783</name>
</gene>
<name>A0AAJ0A5P5_9PEZI</name>
<sequence>MAMADVMTRPVCPGLLQPLTEDDLKDSTLLYNSLPRIHSDMQVDVFHVTKLLEIIKKHNNHGKLGLHLLHKHDDIANGTIRLESDLGVVPGTWNRAAQIDSIDIGGIHPVTFRNIPQKNRLVPFEFAKGPPLITLSEQDNDFLVELSSYLDMHSLSDKLALEVTPYGADSQRQECTAEIEVDGVGTVVLPRSMVNSEDFLPTGWFTLIQNGDSDNPPAGQSWAKVVNGSHKVFTNKSVGTPAELVNELSGAGVTRF</sequence>
<reference evidence="1" key="1">
    <citation type="submission" date="2021-06" db="EMBL/GenBank/DDBJ databases">
        <title>Comparative genomics, transcriptomics and evolutionary studies reveal genomic signatures of adaptation to plant cell wall in hemibiotrophic fungi.</title>
        <authorList>
            <consortium name="DOE Joint Genome Institute"/>
            <person name="Baroncelli R."/>
            <person name="Diaz J.F."/>
            <person name="Benocci T."/>
            <person name="Peng M."/>
            <person name="Battaglia E."/>
            <person name="Haridas S."/>
            <person name="Andreopoulos W."/>
            <person name="Labutti K."/>
            <person name="Pangilinan J."/>
            <person name="Floch G.L."/>
            <person name="Makela M.R."/>
            <person name="Henrissat B."/>
            <person name="Grigoriev I.V."/>
            <person name="Crouch J.A."/>
            <person name="De Vries R.P."/>
            <person name="Sukno S.A."/>
            <person name="Thon M.R."/>
        </authorList>
    </citation>
    <scope>NUCLEOTIDE SEQUENCE</scope>
    <source>
        <strain evidence="1">CBS 193.32</strain>
    </source>
</reference>
<dbReference type="Proteomes" id="UP001224890">
    <property type="component" value="Unassembled WGS sequence"/>
</dbReference>
<accession>A0AAJ0A5P5</accession>